<dbReference type="GO" id="GO:0016020">
    <property type="term" value="C:membrane"/>
    <property type="evidence" value="ECO:0007669"/>
    <property type="project" value="InterPro"/>
</dbReference>
<feature type="compositionally biased region" description="Polar residues" evidence="3">
    <location>
        <begin position="271"/>
        <end position="282"/>
    </location>
</feature>
<dbReference type="Pfam" id="PF01066">
    <property type="entry name" value="CDP-OH_P_transf"/>
    <property type="match status" value="1"/>
</dbReference>
<keyword evidence="4" id="KW-1133">Transmembrane helix</keyword>
<dbReference type="Gene3D" id="1.20.120.1760">
    <property type="match status" value="1"/>
</dbReference>
<organism evidence="5 6">
    <name type="scientific">Rugosimonospora africana</name>
    <dbReference type="NCBI Taxonomy" id="556532"/>
    <lineage>
        <taxon>Bacteria</taxon>
        <taxon>Bacillati</taxon>
        <taxon>Actinomycetota</taxon>
        <taxon>Actinomycetes</taxon>
        <taxon>Micromonosporales</taxon>
        <taxon>Micromonosporaceae</taxon>
        <taxon>Rugosimonospora</taxon>
    </lineage>
</organism>
<dbReference type="AlphaFoldDB" id="A0A8J3VRL4"/>
<dbReference type="InterPro" id="IPR000462">
    <property type="entry name" value="CDP-OH_P_trans"/>
</dbReference>
<evidence type="ECO:0000256" key="4">
    <source>
        <dbReference type="SAM" id="Phobius"/>
    </source>
</evidence>
<evidence type="ECO:0000256" key="2">
    <source>
        <dbReference type="RuleBase" id="RU003750"/>
    </source>
</evidence>
<feature type="transmembrane region" description="Helical" evidence="4">
    <location>
        <begin position="123"/>
        <end position="156"/>
    </location>
</feature>
<comment type="caution">
    <text evidence="5">The sequence shown here is derived from an EMBL/GenBank/DDBJ whole genome shotgun (WGS) entry which is preliminary data.</text>
</comment>
<feature type="region of interest" description="Disordered" evidence="3">
    <location>
        <begin position="247"/>
        <end position="311"/>
    </location>
</feature>
<reference evidence="5" key="1">
    <citation type="submission" date="2021-01" db="EMBL/GenBank/DDBJ databases">
        <title>Whole genome shotgun sequence of Rugosimonospora africana NBRC 104875.</title>
        <authorList>
            <person name="Komaki H."/>
            <person name="Tamura T."/>
        </authorList>
    </citation>
    <scope>NUCLEOTIDE SEQUENCE</scope>
    <source>
        <strain evidence="5">NBRC 104875</strain>
    </source>
</reference>
<evidence type="ECO:0000313" key="6">
    <source>
        <dbReference type="Proteomes" id="UP000642748"/>
    </source>
</evidence>
<feature type="transmembrane region" description="Helical" evidence="4">
    <location>
        <begin position="168"/>
        <end position="189"/>
    </location>
</feature>
<evidence type="ECO:0000256" key="3">
    <source>
        <dbReference type="SAM" id="MobiDB-lite"/>
    </source>
</evidence>
<dbReference type="InterPro" id="IPR043130">
    <property type="entry name" value="CDP-OH_PTrfase_TM_dom"/>
</dbReference>
<dbReference type="PROSITE" id="PS00379">
    <property type="entry name" value="CDP_ALCOHOL_P_TRANSF"/>
    <property type="match status" value="1"/>
</dbReference>
<gene>
    <name evidence="5" type="ORF">Raf01_44110</name>
</gene>
<proteinExistence type="inferred from homology"/>
<keyword evidence="6" id="KW-1185">Reference proteome</keyword>
<keyword evidence="4" id="KW-0812">Transmembrane</keyword>
<protein>
    <recommendedName>
        <fullName evidence="7">Phosphatidylglycerophosphate synthase</fullName>
    </recommendedName>
</protein>
<feature type="compositionally biased region" description="Low complexity" evidence="3">
    <location>
        <begin position="247"/>
        <end position="259"/>
    </location>
</feature>
<name>A0A8J3VRL4_9ACTN</name>
<sequence length="311" mass="32491">MTGLLVQVALVLALAATVGMGAAGWLAGIGYGLVVCAALTRGLHRSGATSLGPANWVTLTRATLIGGVTALTADSFRGHQSVRALVTLTIVALLLDAVDGQVARRSGTVSPLGASFDMEADAYLLLVLSVYVAPLAGVWVLAIGGMRYAFLAASWVLPWMRRKLPFRYWRKVVTAAQGVALVVASTNVLPKALTIVALAVALALLVESFGRDVLWLWCRRTRRPRPTVTLANATLAAVTVATATQAAATRAHATRNPATSNPATPHPATVNPATVNPATPNSGGPADRRTPHYLPARLPNRHATVPSPQSD</sequence>
<dbReference type="GO" id="GO:0016780">
    <property type="term" value="F:phosphotransferase activity, for other substituted phosphate groups"/>
    <property type="evidence" value="ECO:0007669"/>
    <property type="project" value="InterPro"/>
</dbReference>
<accession>A0A8J3VRL4</accession>
<feature type="transmembrane region" description="Helical" evidence="4">
    <location>
        <begin position="195"/>
        <end position="217"/>
    </location>
</feature>
<evidence type="ECO:0000256" key="1">
    <source>
        <dbReference type="ARBA" id="ARBA00022679"/>
    </source>
</evidence>
<dbReference type="GO" id="GO:0008654">
    <property type="term" value="P:phospholipid biosynthetic process"/>
    <property type="evidence" value="ECO:0007669"/>
    <property type="project" value="InterPro"/>
</dbReference>
<evidence type="ECO:0000313" key="5">
    <source>
        <dbReference type="EMBL" id="GIH16239.1"/>
    </source>
</evidence>
<dbReference type="Proteomes" id="UP000642748">
    <property type="component" value="Unassembled WGS sequence"/>
</dbReference>
<dbReference type="InterPro" id="IPR048254">
    <property type="entry name" value="CDP_ALCOHOL_P_TRANSF_CS"/>
</dbReference>
<feature type="transmembrane region" description="Helical" evidence="4">
    <location>
        <begin position="85"/>
        <end position="103"/>
    </location>
</feature>
<evidence type="ECO:0008006" key="7">
    <source>
        <dbReference type="Google" id="ProtNLM"/>
    </source>
</evidence>
<keyword evidence="4" id="KW-0472">Membrane</keyword>
<comment type="similarity">
    <text evidence="2">Belongs to the CDP-alcohol phosphatidyltransferase class-I family.</text>
</comment>
<dbReference type="EMBL" id="BONZ01000040">
    <property type="protein sequence ID" value="GIH16239.1"/>
    <property type="molecule type" value="Genomic_DNA"/>
</dbReference>
<dbReference type="RefSeq" id="WP_239133803.1">
    <property type="nucleotide sequence ID" value="NZ_BONZ01000040.1"/>
</dbReference>
<keyword evidence="1 2" id="KW-0808">Transferase</keyword>